<evidence type="ECO:0000256" key="1">
    <source>
        <dbReference type="SAM" id="MobiDB-lite"/>
    </source>
</evidence>
<dbReference type="EMBL" id="KZ988253">
    <property type="protein sequence ID" value="RKP12649.1"/>
    <property type="molecule type" value="Genomic_DNA"/>
</dbReference>
<evidence type="ECO:0000313" key="2">
    <source>
        <dbReference type="EMBL" id="RKP12649.1"/>
    </source>
</evidence>
<organism evidence="2 3">
    <name type="scientific">Piptocephalis cylindrospora</name>
    <dbReference type="NCBI Taxonomy" id="1907219"/>
    <lineage>
        <taxon>Eukaryota</taxon>
        <taxon>Fungi</taxon>
        <taxon>Fungi incertae sedis</taxon>
        <taxon>Zoopagomycota</taxon>
        <taxon>Zoopagomycotina</taxon>
        <taxon>Zoopagomycetes</taxon>
        <taxon>Zoopagales</taxon>
        <taxon>Piptocephalidaceae</taxon>
        <taxon>Piptocephalis</taxon>
    </lineage>
</organism>
<dbReference type="PANTHER" id="PTHR34689">
    <property type="entry name" value="NUCLEIC ACID-BINDING PROTEIN"/>
    <property type="match status" value="1"/>
</dbReference>
<proteinExistence type="predicted"/>
<sequence>IYNKEQEFHAWLLDVKGISPETTNNQAMKQHFRAFMEDYNTATLPHEKYYNLEAWEERERLRPSADRSGDPETAGSMNLFQEQRQASMQAAAHESLANPTAVAMMSRTEVEDLRRVQHERMAATNLQRMGYNPKPSLGVRYEQ</sequence>
<dbReference type="OrthoDB" id="2538345at2759"/>
<accession>A0A4V1IXY2</accession>
<protein>
    <submittedName>
        <fullName evidence="2">Uncharacterized protein</fullName>
    </submittedName>
</protein>
<gene>
    <name evidence="2" type="ORF">BJ684DRAFT_11201</name>
</gene>
<feature type="region of interest" description="Disordered" evidence="1">
    <location>
        <begin position="58"/>
        <end position="77"/>
    </location>
</feature>
<dbReference type="AlphaFoldDB" id="A0A4V1IXY2"/>
<evidence type="ECO:0000313" key="3">
    <source>
        <dbReference type="Proteomes" id="UP000267251"/>
    </source>
</evidence>
<feature type="non-terminal residue" evidence="2">
    <location>
        <position position="1"/>
    </location>
</feature>
<feature type="compositionally biased region" description="Basic and acidic residues" evidence="1">
    <location>
        <begin position="58"/>
        <end position="70"/>
    </location>
</feature>
<keyword evidence="3" id="KW-1185">Reference proteome</keyword>
<dbReference type="Proteomes" id="UP000267251">
    <property type="component" value="Unassembled WGS sequence"/>
</dbReference>
<dbReference type="PANTHER" id="PTHR34689:SF1">
    <property type="entry name" value="NUCLEIC ACID-BINDING PROTEIN"/>
    <property type="match status" value="1"/>
</dbReference>
<name>A0A4V1IXY2_9FUNG</name>
<reference evidence="3" key="1">
    <citation type="journal article" date="2018" name="Nat. Microbiol.">
        <title>Leveraging single-cell genomics to expand the fungal tree of life.</title>
        <authorList>
            <person name="Ahrendt S.R."/>
            <person name="Quandt C.A."/>
            <person name="Ciobanu D."/>
            <person name="Clum A."/>
            <person name="Salamov A."/>
            <person name="Andreopoulos B."/>
            <person name="Cheng J.F."/>
            <person name="Woyke T."/>
            <person name="Pelin A."/>
            <person name="Henrissat B."/>
            <person name="Reynolds N.K."/>
            <person name="Benny G.L."/>
            <person name="Smith M.E."/>
            <person name="James T.Y."/>
            <person name="Grigoriev I.V."/>
        </authorList>
    </citation>
    <scope>NUCLEOTIDE SEQUENCE [LARGE SCALE GENOMIC DNA]</scope>
</reference>